<comment type="caution">
    <text evidence="1">The sequence shown here is derived from an EMBL/GenBank/DDBJ whole genome shotgun (WGS) entry which is preliminary data.</text>
</comment>
<proteinExistence type="predicted"/>
<gene>
    <name evidence="1" type="ORF">ABRQ07_12260</name>
</gene>
<dbReference type="EMBL" id="JBEHEF010000009">
    <property type="protein sequence ID" value="MEQ9938379.1"/>
    <property type="molecule type" value="Genomic_DNA"/>
</dbReference>
<protein>
    <submittedName>
        <fullName evidence="1">Uncharacterized protein</fullName>
    </submittedName>
</protein>
<evidence type="ECO:0000313" key="2">
    <source>
        <dbReference type="Proteomes" id="UP001463408"/>
    </source>
</evidence>
<evidence type="ECO:0000313" key="1">
    <source>
        <dbReference type="EMBL" id="MEQ9938379.1"/>
    </source>
</evidence>
<name>A0ABV1PB42_9GAMM</name>
<dbReference type="Proteomes" id="UP001463408">
    <property type="component" value="Unassembled WGS sequence"/>
</dbReference>
<dbReference type="RefSeq" id="WP_165325041.1">
    <property type="nucleotide sequence ID" value="NZ_JBEHEF010000009.1"/>
</dbReference>
<keyword evidence="2" id="KW-1185">Reference proteome</keyword>
<reference evidence="1 2" key="1">
    <citation type="submission" date="2024-06" db="EMBL/GenBank/DDBJ databases">
        <title>Pangenomics to understand the prophage dynamics in the radiating lineages of P. brasiliense.</title>
        <authorList>
            <person name="Pardeshi L.A."/>
            <person name="Van Duivenbode I."/>
            <person name="Jonkheer E.M."/>
            <person name="Pel M.J.C."/>
            <person name="Kupczok A."/>
            <person name="De Ridder D."/>
            <person name="Smit S."/>
            <person name="Van Der Lee T.J."/>
        </authorList>
    </citation>
    <scope>NUCLEOTIDE SEQUENCE [LARGE SCALE GENOMIC DNA]</scope>
    <source>
        <strain evidence="1 2">PD 8607</strain>
    </source>
</reference>
<sequence>MSLLKKEIRNSKELDMNALSGARIFSIFDPVAQDYAEKTVTETVP</sequence>
<accession>A0ABV1PB42</accession>
<organism evidence="1 2">
    <name type="scientific">Pectobacterium polonicum</name>
    <dbReference type="NCBI Taxonomy" id="2485124"/>
    <lineage>
        <taxon>Bacteria</taxon>
        <taxon>Pseudomonadati</taxon>
        <taxon>Pseudomonadota</taxon>
        <taxon>Gammaproteobacteria</taxon>
        <taxon>Enterobacterales</taxon>
        <taxon>Pectobacteriaceae</taxon>
        <taxon>Pectobacterium</taxon>
    </lineage>
</organism>